<evidence type="ECO:0000313" key="2">
    <source>
        <dbReference type="EMBL" id="CRK86428.1"/>
    </source>
</evidence>
<protein>
    <submittedName>
        <fullName evidence="2">CLUMA_CG000283, isoform A</fullName>
    </submittedName>
</protein>
<keyword evidence="1" id="KW-0812">Transmembrane</keyword>
<reference evidence="2 3" key="1">
    <citation type="submission" date="2015-04" db="EMBL/GenBank/DDBJ databases">
        <authorList>
            <person name="Syromyatnikov M.Y."/>
            <person name="Popov V.N."/>
        </authorList>
    </citation>
    <scope>NUCLEOTIDE SEQUENCE [LARGE SCALE GENOMIC DNA]</scope>
</reference>
<keyword evidence="1" id="KW-1133">Transmembrane helix</keyword>
<proteinExistence type="predicted"/>
<sequence>MSSVLMMPCVNQGYCGEIFKRMQSMLSSAALFVALMGVFVCLTPLAKENLSLTNNFAPPLKSLLLNQGLGLRSHRDKDVNYLLNDFDSKVKLILQIMLIRSDM</sequence>
<dbReference type="Proteomes" id="UP000183832">
    <property type="component" value="Unassembled WGS sequence"/>
</dbReference>
<name>A0A1J1HGA1_9DIPT</name>
<keyword evidence="1" id="KW-0472">Membrane</keyword>
<evidence type="ECO:0000256" key="1">
    <source>
        <dbReference type="SAM" id="Phobius"/>
    </source>
</evidence>
<keyword evidence="3" id="KW-1185">Reference proteome</keyword>
<feature type="transmembrane region" description="Helical" evidence="1">
    <location>
        <begin position="26"/>
        <end position="46"/>
    </location>
</feature>
<dbReference type="EMBL" id="CVRI01000001">
    <property type="protein sequence ID" value="CRK86428.1"/>
    <property type="molecule type" value="Genomic_DNA"/>
</dbReference>
<evidence type="ECO:0000313" key="3">
    <source>
        <dbReference type="Proteomes" id="UP000183832"/>
    </source>
</evidence>
<gene>
    <name evidence="2" type="ORF">CLUMA_CG000283</name>
</gene>
<dbReference type="AlphaFoldDB" id="A0A1J1HGA1"/>
<accession>A0A1J1HGA1</accession>
<organism evidence="2 3">
    <name type="scientific">Clunio marinus</name>
    <dbReference type="NCBI Taxonomy" id="568069"/>
    <lineage>
        <taxon>Eukaryota</taxon>
        <taxon>Metazoa</taxon>
        <taxon>Ecdysozoa</taxon>
        <taxon>Arthropoda</taxon>
        <taxon>Hexapoda</taxon>
        <taxon>Insecta</taxon>
        <taxon>Pterygota</taxon>
        <taxon>Neoptera</taxon>
        <taxon>Endopterygota</taxon>
        <taxon>Diptera</taxon>
        <taxon>Nematocera</taxon>
        <taxon>Chironomoidea</taxon>
        <taxon>Chironomidae</taxon>
        <taxon>Clunio</taxon>
    </lineage>
</organism>